<evidence type="ECO:0000313" key="2">
    <source>
        <dbReference type="Proteomes" id="UP001595840"/>
    </source>
</evidence>
<proteinExistence type="predicted"/>
<comment type="caution">
    <text evidence="1">The sequence shown here is derived from an EMBL/GenBank/DDBJ whole genome shotgun (WGS) entry which is preliminary data.</text>
</comment>
<dbReference type="Pfam" id="PF19617">
    <property type="entry name" value="DUF6122"/>
    <property type="match status" value="1"/>
</dbReference>
<name>A0ABV8V8J5_9GAMM</name>
<keyword evidence="2" id="KW-1185">Reference proteome</keyword>
<dbReference type="Proteomes" id="UP001595840">
    <property type="component" value="Unassembled WGS sequence"/>
</dbReference>
<reference evidence="2" key="1">
    <citation type="journal article" date="2019" name="Int. J. Syst. Evol. Microbiol.">
        <title>The Global Catalogue of Microorganisms (GCM) 10K type strain sequencing project: providing services to taxonomists for standard genome sequencing and annotation.</title>
        <authorList>
            <consortium name="The Broad Institute Genomics Platform"/>
            <consortium name="The Broad Institute Genome Sequencing Center for Infectious Disease"/>
            <person name="Wu L."/>
            <person name="Ma J."/>
        </authorList>
    </citation>
    <scope>NUCLEOTIDE SEQUENCE [LARGE SCALE GENOMIC DNA]</scope>
    <source>
        <strain evidence="2">CECT 8570</strain>
    </source>
</reference>
<dbReference type="RefSeq" id="WP_290265146.1">
    <property type="nucleotide sequence ID" value="NZ_JAUFQG010000006.1"/>
</dbReference>
<gene>
    <name evidence="1" type="ORF">ACFOX3_12290</name>
</gene>
<accession>A0ABV8V8J5</accession>
<dbReference type="InterPro" id="IPR046125">
    <property type="entry name" value="DUF6122"/>
</dbReference>
<protein>
    <submittedName>
        <fullName evidence="1">DUF6122 family protein</fullName>
    </submittedName>
</protein>
<organism evidence="1 2">
    <name type="scientific">Simiduia curdlanivorans</name>
    <dbReference type="NCBI Taxonomy" id="1492769"/>
    <lineage>
        <taxon>Bacteria</taxon>
        <taxon>Pseudomonadati</taxon>
        <taxon>Pseudomonadota</taxon>
        <taxon>Gammaproteobacteria</taxon>
        <taxon>Cellvibrionales</taxon>
        <taxon>Cellvibrionaceae</taxon>
        <taxon>Simiduia</taxon>
    </lineage>
</organism>
<evidence type="ECO:0000313" key="1">
    <source>
        <dbReference type="EMBL" id="MFC4363087.1"/>
    </source>
</evidence>
<sequence length="117" mass="13326">MTIAGSIHLVLHLLVPLVLARLVCGKAWRAPFYLMLLTMLVDIDHLLATPLYDPERCSINFHPLHRWPVWFLYALLAALPKTRWVGVGLIVHMLLDASDCVRQRGVDGFINGFDPIW</sequence>
<dbReference type="EMBL" id="JBHSCX010000015">
    <property type="protein sequence ID" value="MFC4363087.1"/>
    <property type="molecule type" value="Genomic_DNA"/>
</dbReference>